<name>A0A6P7FFT5_DIAVI</name>
<dbReference type="SUPFAM" id="SSF57667">
    <property type="entry name" value="beta-beta-alpha zinc fingers"/>
    <property type="match status" value="1"/>
</dbReference>
<keyword evidence="1" id="KW-0479">Metal-binding</keyword>
<evidence type="ECO:0000313" key="4">
    <source>
        <dbReference type="RefSeq" id="XP_028134924.1"/>
    </source>
</evidence>
<dbReference type="InterPro" id="IPR052797">
    <property type="entry name" value="RegFact_GeneExpr_CellDeath"/>
</dbReference>
<dbReference type="PROSITE" id="PS00028">
    <property type="entry name" value="ZINC_FINGER_C2H2_1"/>
    <property type="match status" value="1"/>
</dbReference>
<dbReference type="InterPro" id="IPR036236">
    <property type="entry name" value="Znf_C2H2_sf"/>
</dbReference>
<dbReference type="PANTHER" id="PTHR33936">
    <property type="entry name" value="PROTEIN CBG17840"/>
    <property type="match status" value="1"/>
</dbReference>
<sequence length="795" mass="93281">MYLPYVPSDVLDKSEELLARQNNGQYLCDKCGSQFPLLALLKKHAECHRDKKIIQIKCNICNYLGSGRDILIVHYNNTHGIKIEHETYKFESLETFQTWKLEMEKKTFSMFINKRNKNINETTTKLEYYCHRSGYYKARGENIRHLKRQGTNKINGYCPANLKVTIKNGKYSVNYCGTHVGHKQVEDLGHLFLTKEERHQIAAKIASKVPMQVILNDVRDSVSQCQLQRMHLLTKKDLFNIERSYNLNASSVRHENDAISVEAWVNELRLNNCVSFYKRQDSLSEEYPELKKEDFALIIMTDGQKELLAKFGNDCICIDGTHGLNGYGFELHTLLVLDDIREGYPCAFLISNRSDVAVFKIFFKCIEEKLGYKILAKVFMSDMAEAYYKAWLEVMYPPNFRLFCAWHVDRAWRKNLNKLTEKKVQVYKILRLLMQEREINTFFNIQEKFLLFLNESVETLEFAQYYKDNYMSKPEFWAYCFRLNSGINTNMHIERMHRTIKHIYLHGKFVKRLDKAIDGIMKFVRDKLFERVIILYKGKVSTKLSDLRHRHKLSETMDIKKVIYNNLTYTVASSSTNEMYTVEEVKLDCTCKLICDECNTCIHHFSCSCLDNSIKWNMCKHIHLVCRYINQLPKAVEIIEEESFLAENNLIMDVNKKDQEISSLIETITTNKPMQQKNYYDQVCERKQKIMDEMARLQNEIKLVNSIEEIEVFERNMAPIWPCLAAVRDHRKSHVGLPEVSASIKNIPPNKKIEPQRRLYRTKKQPKGKKLTLNKPSAQEADLLAAQLLLKNKLE</sequence>
<dbReference type="SMART" id="SM00355">
    <property type="entry name" value="ZnF_C2H2"/>
    <property type="match status" value="2"/>
</dbReference>
<proteinExistence type="predicted"/>
<protein>
    <submittedName>
        <fullName evidence="4">Uncharacterized protein LOC114329864</fullName>
    </submittedName>
</protein>
<evidence type="ECO:0000256" key="2">
    <source>
        <dbReference type="SAM" id="Coils"/>
    </source>
</evidence>
<dbReference type="InterPro" id="IPR013087">
    <property type="entry name" value="Znf_C2H2_type"/>
</dbReference>
<organism evidence="4">
    <name type="scientific">Diabrotica virgifera virgifera</name>
    <name type="common">western corn rootworm</name>
    <dbReference type="NCBI Taxonomy" id="50390"/>
    <lineage>
        <taxon>Eukaryota</taxon>
        <taxon>Metazoa</taxon>
        <taxon>Ecdysozoa</taxon>
        <taxon>Arthropoda</taxon>
        <taxon>Hexapoda</taxon>
        <taxon>Insecta</taxon>
        <taxon>Pterygota</taxon>
        <taxon>Neoptera</taxon>
        <taxon>Endopterygota</taxon>
        <taxon>Coleoptera</taxon>
        <taxon>Polyphaga</taxon>
        <taxon>Cucujiformia</taxon>
        <taxon>Chrysomeloidea</taxon>
        <taxon>Chrysomelidae</taxon>
        <taxon>Galerucinae</taxon>
        <taxon>Diabroticina</taxon>
        <taxon>Diabroticites</taxon>
        <taxon>Diabrotica</taxon>
    </lineage>
</organism>
<feature type="coiled-coil region" evidence="2">
    <location>
        <begin position="680"/>
        <end position="707"/>
    </location>
</feature>
<reference evidence="4" key="1">
    <citation type="submission" date="2025-08" db="UniProtKB">
        <authorList>
            <consortium name="RefSeq"/>
        </authorList>
    </citation>
    <scope>IDENTIFICATION</scope>
    <source>
        <tissue evidence="4">Whole insect</tissue>
    </source>
</reference>
<dbReference type="InParanoid" id="A0A6P7FFT5"/>
<gene>
    <name evidence="4" type="primary">LOC114329864</name>
</gene>
<keyword evidence="1" id="KW-0862">Zinc</keyword>
<dbReference type="AlphaFoldDB" id="A0A6P7FFT5"/>
<evidence type="ECO:0000259" key="3">
    <source>
        <dbReference type="PROSITE" id="PS50157"/>
    </source>
</evidence>
<evidence type="ECO:0000256" key="1">
    <source>
        <dbReference type="PROSITE-ProRule" id="PRU00042"/>
    </source>
</evidence>
<dbReference type="PANTHER" id="PTHR33936:SF24">
    <property type="entry name" value="C2H2-TYPE DOMAIN-CONTAINING PROTEIN"/>
    <property type="match status" value="1"/>
</dbReference>
<keyword evidence="2" id="KW-0175">Coiled coil</keyword>
<feature type="domain" description="C2H2-type" evidence="3">
    <location>
        <begin position="26"/>
        <end position="53"/>
    </location>
</feature>
<dbReference type="RefSeq" id="XP_028134924.1">
    <property type="nucleotide sequence ID" value="XM_028279123.1"/>
</dbReference>
<accession>A0A6P7FFT5</accession>
<keyword evidence="1" id="KW-0863">Zinc-finger</keyword>
<dbReference type="Gene3D" id="3.30.160.60">
    <property type="entry name" value="Classic Zinc Finger"/>
    <property type="match status" value="1"/>
</dbReference>
<dbReference type="PROSITE" id="PS50157">
    <property type="entry name" value="ZINC_FINGER_C2H2_2"/>
    <property type="match status" value="1"/>
</dbReference>
<dbReference type="GO" id="GO:0008270">
    <property type="term" value="F:zinc ion binding"/>
    <property type="evidence" value="ECO:0007669"/>
    <property type="project" value="UniProtKB-KW"/>
</dbReference>
<dbReference type="OrthoDB" id="10031901at2759"/>